<dbReference type="Gene3D" id="3.40.50.300">
    <property type="entry name" value="P-loop containing nucleotide triphosphate hydrolases"/>
    <property type="match status" value="1"/>
</dbReference>
<dbReference type="EMBL" id="CP009215">
    <property type="protein sequence ID" value="AIL97754.1"/>
    <property type="molecule type" value="Genomic_DNA"/>
</dbReference>
<proteinExistence type="predicted"/>
<organism evidence="2 3">
    <name type="scientific">Corynebacterium ureicelerivorans</name>
    <dbReference type="NCBI Taxonomy" id="401472"/>
    <lineage>
        <taxon>Bacteria</taxon>
        <taxon>Bacillati</taxon>
        <taxon>Actinomycetota</taxon>
        <taxon>Actinomycetes</taxon>
        <taxon>Mycobacteriales</taxon>
        <taxon>Corynebacteriaceae</taxon>
        <taxon>Corynebacterium</taxon>
    </lineage>
</organism>
<evidence type="ECO:0000313" key="3">
    <source>
        <dbReference type="Proteomes" id="UP000028939"/>
    </source>
</evidence>
<dbReference type="PROSITE" id="PS50164">
    <property type="entry name" value="GIY_YIG"/>
    <property type="match status" value="1"/>
</dbReference>
<dbReference type="KEGG" id="cuv:CUREI_11245"/>
<dbReference type="SMART" id="SM00382">
    <property type="entry name" value="AAA"/>
    <property type="match status" value="1"/>
</dbReference>
<accession>A0A077HMY3</accession>
<reference evidence="2 3" key="1">
    <citation type="submission" date="2014-08" db="EMBL/GenBank/DDBJ databases">
        <title>Complete genome sequence of Corynebacterium ureicelerivorans DSM 45051, a lipophilic and urea-splitting isolate from a blood culture of a septicaemia patient.</title>
        <authorList>
            <person name="Tippelt A."/>
            <person name="Albersmeier A."/>
            <person name="Brinkrolf K."/>
            <person name="Ruckert C."/>
            <person name="Tauch A."/>
        </authorList>
    </citation>
    <scope>NUCLEOTIDE SEQUENCE [LARGE SCALE GENOMIC DNA]</scope>
    <source>
        <strain evidence="2 3">IMMIB RIV-2301</strain>
    </source>
</reference>
<dbReference type="Proteomes" id="UP000028939">
    <property type="component" value="Chromosome"/>
</dbReference>
<dbReference type="InterPro" id="IPR003593">
    <property type="entry name" value="AAA+_ATPase"/>
</dbReference>
<dbReference type="CDD" id="cd10439">
    <property type="entry name" value="GIY-YIG_COG3410"/>
    <property type="match status" value="1"/>
</dbReference>
<dbReference type="SUPFAM" id="SSF52540">
    <property type="entry name" value="P-loop containing nucleoside triphosphate hydrolases"/>
    <property type="match status" value="1"/>
</dbReference>
<dbReference type="RefSeq" id="WP_038613488.1">
    <property type="nucleotide sequence ID" value="NZ_CP009215.1"/>
</dbReference>
<keyword evidence="3" id="KW-1185">Reference proteome</keyword>
<dbReference type="Pfam" id="PF09848">
    <property type="entry name" value="SLFN-g3_helicase"/>
    <property type="match status" value="1"/>
</dbReference>
<dbReference type="OrthoDB" id="3193269at2"/>
<gene>
    <name evidence="2" type="ORF">CUREI_11245</name>
</gene>
<dbReference type="InterPro" id="IPR027417">
    <property type="entry name" value="P-loop_NTPase"/>
</dbReference>
<sequence>MDAFPKPFIQRVRYDDQFASSLETAYGERSEDERADWITHQLNFPTVYVVRSRRKYEHGYRYKVYVGETNDIKKRTRQHLFQDIKTRPDWREFSDAEDAEMYVIGHPYFNKSLTLDVENRFLHYLESCKSVERRNNRRTNEQRDYFTYEYLDRLFDEVWEELHGVEPELFESKEAITSSAIFKASPFQKLNEEQLSAQNQIFEAVNNALEEGVGDDPLDHKLILVSGEAGSGKTVLISSIFNGIMMGVEDEDERFRALAAGLDIDGTGIDGYLVSGHKNDGGQLAVYKEIIKKASIPDSRKGGDRERVYSPTQFINRFSPDDPADVVLIDEAHLLLTQKALGYFHDQPQIEAILDRAKVVIAVYDPKQTLETPQHWEVPVEDYFADRMAQQPIRLTNQMRLNADPKTIAWIRTFVDDGLILPMRNDSKGYDLRVFSNPTDLDKAIREKDSAVENNLSRLIATYDWPYSAAKKNEDDPDGWWYVDVEHESGSLRRPWNLQLREERKERRIAYRKAWSETPATIGEIGSTYTIQGFDLNYAGVILGPSVKYRNGRVVFEPSESAHKKAVQNRVLADGSRESFGEELLQNELNVLMTRGTRGMFIYAVDEQLREVLLAAQERQLPHVE</sequence>
<dbReference type="InterPro" id="IPR000305">
    <property type="entry name" value="GIY-YIG_endonuc"/>
</dbReference>
<dbReference type="AlphaFoldDB" id="A0A077HMY3"/>
<name>A0A077HMY3_9CORY</name>
<evidence type="ECO:0000313" key="2">
    <source>
        <dbReference type="EMBL" id="AIL97754.1"/>
    </source>
</evidence>
<feature type="domain" description="GIY-YIG" evidence="1">
    <location>
        <begin position="43"/>
        <end position="141"/>
    </location>
</feature>
<evidence type="ECO:0000259" key="1">
    <source>
        <dbReference type="PROSITE" id="PS50164"/>
    </source>
</evidence>
<dbReference type="InterPro" id="IPR018647">
    <property type="entry name" value="SLFN_3-like_DNA/RNA_helicase"/>
</dbReference>
<protein>
    <recommendedName>
        <fullName evidence="1">GIY-YIG domain-containing protein</fullName>
    </recommendedName>
</protein>
<dbReference type="HOGENOM" id="CLU_009521_1_0_11"/>